<evidence type="ECO:0000313" key="3">
    <source>
        <dbReference type="Proteomes" id="UP000028045"/>
    </source>
</evidence>
<dbReference type="AlphaFoldDB" id="A0A084B4A4"/>
<dbReference type="Proteomes" id="UP000028045">
    <property type="component" value="Unassembled WGS sequence"/>
</dbReference>
<feature type="region of interest" description="Disordered" evidence="1">
    <location>
        <begin position="102"/>
        <end position="130"/>
    </location>
</feature>
<dbReference type="HOGENOM" id="CLU_1939494_0_0_1"/>
<accession>A0A084B4A4</accession>
<organism evidence="2 3">
    <name type="scientific">Stachybotrys chartarum (strain CBS 109288 / IBT 7711)</name>
    <name type="common">Toxic black mold</name>
    <name type="synonym">Stilbospora chartarum</name>
    <dbReference type="NCBI Taxonomy" id="1280523"/>
    <lineage>
        <taxon>Eukaryota</taxon>
        <taxon>Fungi</taxon>
        <taxon>Dikarya</taxon>
        <taxon>Ascomycota</taxon>
        <taxon>Pezizomycotina</taxon>
        <taxon>Sordariomycetes</taxon>
        <taxon>Hypocreomycetidae</taxon>
        <taxon>Hypocreales</taxon>
        <taxon>Stachybotryaceae</taxon>
        <taxon>Stachybotrys</taxon>
    </lineage>
</organism>
<name>A0A084B4A4_STACB</name>
<sequence length="130" mass="14250">MKKPTLLFIYTANTNYHNLVPETLRLVFNPSSPVVMFSQSSATKTRALRTPSDCGGLVVQGKSATTRESWNAYDDYLRATVDIESLFTLRLMALRCEDVPVGKPAEQQGALPHEEEQYAGDGGQDLGVVG</sequence>
<proteinExistence type="predicted"/>
<evidence type="ECO:0000256" key="1">
    <source>
        <dbReference type="SAM" id="MobiDB-lite"/>
    </source>
</evidence>
<evidence type="ECO:0000313" key="2">
    <source>
        <dbReference type="EMBL" id="KEY72383.1"/>
    </source>
</evidence>
<protein>
    <submittedName>
        <fullName evidence="2">Uncharacterized protein</fullName>
    </submittedName>
</protein>
<feature type="compositionally biased region" description="Gly residues" evidence="1">
    <location>
        <begin position="120"/>
        <end position="130"/>
    </location>
</feature>
<dbReference type="EMBL" id="KL648095">
    <property type="protein sequence ID" value="KEY72383.1"/>
    <property type="molecule type" value="Genomic_DNA"/>
</dbReference>
<gene>
    <name evidence="2" type="ORF">S7711_10412</name>
</gene>
<reference evidence="2 3" key="1">
    <citation type="journal article" date="2014" name="BMC Genomics">
        <title>Comparative genome sequencing reveals chemotype-specific gene clusters in the toxigenic black mold Stachybotrys.</title>
        <authorList>
            <person name="Semeiks J."/>
            <person name="Borek D."/>
            <person name="Otwinowski Z."/>
            <person name="Grishin N.V."/>
        </authorList>
    </citation>
    <scope>NUCLEOTIDE SEQUENCE [LARGE SCALE GENOMIC DNA]</scope>
    <source>
        <strain evidence="3">CBS 109288 / IBT 7711</strain>
    </source>
</reference>
<keyword evidence="3" id="KW-1185">Reference proteome</keyword>